<feature type="transmembrane region" description="Helical" evidence="7">
    <location>
        <begin position="143"/>
        <end position="168"/>
    </location>
</feature>
<feature type="transmembrane region" description="Helical" evidence="7">
    <location>
        <begin position="12"/>
        <end position="40"/>
    </location>
</feature>
<keyword evidence="3" id="KW-0997">Cell inner membrane</keyword>
<keyword evidence="4 7" id="KW-0812">Transmembrane</keyword>
<keyword evidence="10" id="KW-1185">Reference proteome</keyword>
<dbReference type="Pfam" id="PF06808">
    <property type="entry name" value="DctM"/>
    <property type="match status" value="1"/>
</dbReference>
<evidence type="ECO:0000256" key="6">
    <source>
        <dbReference type="ARBA" id="ARBA00023136"/>
    </source>
</evidence>
<dbReference type="RefSeq" id="WP_273737510.1">
    <property type="nucleotide sequence ID" value="NZ_JAQIVI010000081.1"/>
</dbReference>
<evidence type="ECO:0000256" key="4">
    <source>
        <dbReference type="ARBA" id="ARBA00022692"/>
    </source>
</evidence>
<dbReference type="PANTHER" id="PTHR33362:SF5">
    <property type="entry name" value="C4-DICARBOXYLATE TRAP TRANSPORTER LARGE PERMEASE PROTEIN DCTM"/>
    <property type="match status" value="1"/>
</dbReference>
<dbReference type="InterPro" id="IPR010656">
    <property type="entry name" value="DctM"/>
</dbReference>
<reference evidence="9 10" key="1">
    <citation type="journal article" date="2019" name="Int. J. Syst. Evol. Microbiol.">
        <title>The Global Catalogue of Microorganisms (GCM) 10K type strain sequencing project: providing services to taxonomists for standard genome sequencing and annotation.</title>
        <authorList>
            <consortium name="The Broad Institute Genomics Platform"/>
            <consortium name="The Broad Institute Genome Sequencing Center for Infectious Disease"/>
            <person name="Wu L."/>
            <person name="Ma J."/>
        </authorList>
    </citation>
    <scope>NUCLEOTIDE SEQUENCE [LARGE SCALE GENOMIC DNA]</scope>
    <source>
        <strain evidence="9 10">LMG 29247</strain>
    </source>
</reference>
<feature type="transmembrane region" description="Helical" evidence="7">
    <location>
        <begin position="323"/>
        <end position="350"/>
    </location>
</feature>
<feature type="transmembrane region" description="Helical" evidence="7">
    <location>
        <begin position="402"/>
        <end position="420"/>
    </location>
</feature>
<dbReference type="PANTHER" id="PTHR33362">
    <property type="entry name" value="SIALIC ACID TRAP TRANSPORTER PERMEASE PROTEIN SIAT-RELATED"/>
    <property type="match status" value="1"/>
</dbReference>
<feature type="transmembrane region" description="Helical" evidence="7">
    <location>
        <begin position="220"/>
        <end position="239"/>
    </location>
</feature>
<dbReference type="Proteomes" id="UP001596383">
    <property type="component" value="Unassembled WGS sequence"/>
</dbReference>
<proteinExistence type="predicted"/>
<comment type="subcellular location">
    <subcellularLocation>
        <location evidence="1">Cell inner membrane</location>
        <topology evidence="1">Multi-pass membrane protein</topology>
    </subcellularLocation>
</comment>
<sequence length="429" mass="45595">MIELILHLLPVVIMLFLLLVGVPVAISLGFAGSIGLLLFFGPDQLFGILLSTPRAETAAYTLSVLPMFILLAEFVSVSGLASDVFETGQRWLSHIPGGLAMATTLANGGFAVLAGSSLASAATMSRIAVPEMRKYGYNDQLSMGTVTASGTFAIMLPPSVALIIYGVWTETSIGNLFLAGIVPGILTLVGYLFLILFWVTIDPDASGEVRSYSWKDRMTSVKKIWPVGIIALFVLGGIYSGAITVVEAGAVGAASALLVALTHRTDRNSLYGALDETVTTTSMIFLVIIGAVIFTRYLAFTGITRQLIDGITSLPVGELGTTLIVLAVIIFLGTFMNQIAILILLLPVLYPLFVTNFGYSPIWLGIIMIKSGEIGLVTPPLGMNIYVATSVIDVDIKDAFRGAAPFIIIDLIILGILLAFPDITTILIN</sequence>
<evidence type="ECO:0000256" key="7">
    <source>
        <dbReference type="SAM" id="Phobius"/>
    </source>
</evidence>
<accession>A0ABD5SLE7</accession>
<dbReference type="EMBL" id="JBHSWV010000081">
    <property type="protein sequence ID" value="MFC6764442.1"/>
    <property type="molecule type" value="Genomic_DNA"/>
</dbReference>
<feature type="domain" description="TRAP C4-dicarboxylate transport system permease DctM subunit" evidence="8">
    <location>
        <begin position="11"/>
        <end position="422"/>
    </location>
</feature>
<keyword evidence="5 7" id="KW-1133">Transmembrane helix</keyword>
<dbReference type="AlphaFoldDB" id="A0ABD5SLE7"/>
<feature type="transmembrane region" description="Helical" evidence="7">
    <location>
        <begin position="174"/>
        <end position="199"/>
    </location>
</feature>
<dbReference type="GO" id="GO:0005886">
    <property type="term" value="C:plasma membrane"/>
    <property type="evidence" value="ECO:0007669"/>
    <property type="project" value="UniProtKB-SubCell"/>
</dbReference>
<feature type="transmembrane region" description="Helical" evidence="7">
    <location>
        <begin position="101"/>
        <end position="122"/>
    </location>
</feature>
<evidence type="ECO:0000256" key="2">
    <source>
        <dbReference type="ARBA" id="ARBA00022475"/>
    </source>
</evidence>
<feature type="transmembrane region" description="Helical" evidence="7">
    <location>
        <begin position="60"/>
        <end position="81"/>
    </location>
</feature>
<keyword evidence="6 7" id="KW-0472">Membrane</keyword>
<evidence type="ECO:0000256" key="1">
    <source>
        <dbReference type="ARBA" id="ARBA00004429"/>
    </source>
</evidence>
<evidence type="ECO:0000256" key="3">
    <source>
        <dbReference type="ARBA" id="ARBA00022519"/>
    </source>
</evidence>
<name>A0ABD5SLE7_9EURY</name>
<dbReference type="InterPro" id="IPR004681">
    <property type="entry name" value="TRAP_DctM"/>
</dbReference>
<keyword evidence="2" id="KW-1003">Cell membrane</keyword>
<gene>
    <name evidence="9" type="ORF">ACFQE6_05160</name>
</gene>
<evidence type="ECO:0000313" key="10">
    <source>
        <dbReference type="Proteomes" id="UP001596383"/>
    </source>
</evidence>
<evidence type="ECO:0000313" key="9">
    <source>
        <dbReference type="EMBL" id="MFC6764442.1"/>
    </source>
</evidence>
<organism evidence="9 10">
    <name type="scientific">Natrinema soli</name>
    <dbReference type="NCBI Taxonomy" id="1930624"/>
    <lineage>
        <taxon>Archaea</taxon>
        <taxon>Methanobacteriati</taxon>
        <taxon>Methanobacteriota</taxon>
        <taxon>Stenosarchaea group</taxon>
        <taxon>Halobacteria</taxon>
        <taxon>Halobacteriales</taxon>
        <taxon>Natrialbaceae</taxon>
        <taxon>Natrinema</taxon>
    </lineage>
</organism>
<dbReference type="NCBIfam" id="TIGR00786">
    <property type="entry name" value="dctM"/>
    <property type="match status" value="1"/>
</dbReference>
<dbReference type="PIRSF" id="PIRSF006066">
    <property type="entry name" value="HI0050"/>
    <property type="match status" value="1"/>
</dbReference>
<evidence type="ECO:0000259" key="8">
    <source>
        <dbReference type="Pfam" id="PF06808"/>
    </source>
</evidence>
<protein>
    <submittedName>
        <fullName evidence="9">TRAP transporter large permease</fullName>
    </submittedName>
</protein>
<feature type="transmembrane region" description="Helical" evidence="7">
    <location>
        <begin position="283"/>
        <end position="303"/>
    </location>
</feature>
<evidence type="ECO:0000256" key="5">
    <source>
        <dbReference type="ARBA" id="ARBA00022989"/>
    </source>
</evidence>
<comment type="caution">
    <text evidence="9">The sequence shown here is derived from an EMBL/GenBank/DDBJ whole genome shotgun (WGS) entry which is preliminary data.</text>
</comment>